<keyword evidence="3" id="KW-1003">Cell membrane</keyword>
<sequence length="276" mass="31416">MNFQEVLNYSIIKIGAFDFRVSSILGIFLLIIFTVISLYLIKRTIYRTKKIEEGKKYSLYSLFKYIIIGFAVANGLQIVGLDISVILAGSAALLVGLGIGLQTLFKDFVSGIILLIDASIKVGDVIVVNDLVCQIKEIKLRTTTAITRDDKYIILPNSMLTSSQIQNWTHLSDTSRFEVQATIEYQPNIRQVKDIVLNLIDKNPSVLPNPKPFVRFTEFGESTMTFSVFFWTQDLFRVENISSDIRFSIFEHFNKHKTKIPFAQKAVAENEHQKDM</sequence>
<evidence type="ECO:0000259" key="8">
    <source>
        <dbReference type="Pfam" id="PF00924"/>
    </source>
</evidence>
<dbReference type="RefSeq" id="WP_188766271.1">
    <property type="nucleotide sequence ID" value="NZ_BMKK01000004.1"/>
</dbReference>
<dbReference type="AlphaFoldDB" id="A0A917DPW8"/>
<comment type="similarity">
    <text evidence="2">Belongs to the MscS (TC 1.A.23) family.</text>
</comment>
<dbReference type="Proteomes" id="UP000609064">
    <property type="component" value="Unassembled WGS sequence"/>
</dbReference>
<dbReference type="Gene3D" id="1.10.287.1260">
    <property type="match status" value="1"/>
</dbReference>
<feature type="transmembrane region" description="Helical" evidence="7">
    <location>
        <begin position="62"/>
        <end position="79"/>
    </location>
</feature>
<evidence type="ECO:0000256" key="4">
    <source>
        <dbReference type="ARBA" id="ARBA00022692"/>
    </source>
</evidence>
<name>A0A917DPW8_9BACT</name>
<feature type="transmembrane region" description="Helical" evidence="7">
    <location>
        <begin position="85"/>
        <end position="105"/>
    </location>
</feature>
<keyword evidence="11" id="KW-1185">Reference proteome</keyword>
<protein>
    <recommendedName>
        <fullName evidence="12">Mechanosensitive ion channel protein MscS</fullName>
    </recommendedName>
</protein>
<reference evidence="10" key="2">
    <citation type="submission" date="2020-09" db="EMBL/GenBank/DDBJ databases">
        <authorList>
            <person name="Sun Q."/>
            <person name="Zhou Y."/>
        </authorList>
    </citation>
    <scope>NUCLEOTIDE SEQUENCE</scope>
    <source>
        <strain evidence="10">CGMCC 1.15958</strain>
    </source>
</reference>
<dbReference type="Gene3D" id="2.30.30.60">
    <property type="match status" value="1"/>
</dbReference>
<gene>
    <name evidence="10" type="ORF">GCM10011514_23420</name>
</gene>
<dbReference type="InterPro" id="IPR006685">
    <property type="entry name" value="MscS_channel_2nd"/>
</dbReference>
<organism evidence="10 11">
    <name type="scientific">Emticicia aquatilis</name>
    <dbReference type="NCBI Taxonomy" id="1537369"/>
    <lineage>
        <taxon>Bacteria</taxon>
        <taxon>Pseudomonadati</taxon>
        <taxon>Bacteroidota</taxon>
        <taxon>Cytophagia</taxon>
        <taxon>Cytophagales</taxon>
        <taxon>Leadbetterellaceae</taxon>
        <taxon>Emticicia</taxon>
    </lineage>
</organism>
<evidence type="ECO:0000256" key="2">
    <source>
        <dbReference type="ARBA" id="ARBA00008017"/>
    </source>
</evidence>
<evidence type="ECO:0000256" key="5">
    <source>
        <dbReference type="ARBA" id="ARBA00022989"/>
    </source>
</evidence>
<dbReference type="EMBL" id="BMKK01000004">
    <property type="protein sequence ID" value="GGD58734.1"/>
    <property type="molecule type" value="Genomic_DNA"/>
</dbReference>
<dbReference type="SUPFAM" id="SSF82861">
    <property type="entry name" value="Mechanosensitive channel protein MscS (YggB), transmembrane region"/>
    <property type="match status" value="1"/>
</dbReference>
<dbReference type="Pfam" id="PF21082">
    <property type="entry name" value="MS_channel_3rd"/>
    <property type="match status" value="1"/>
</dbReference>
<evidence type="ECO:0008006" key="12">
    <source>
        <dbReference type="Google" id="ProtNLM"/>
    </source>
</evidence>
<proteinExistence type="inferred from homology"/>
<keyword evidence="5 7" id="KW-1133">Transmembrane helix</keyword>
<dbReference type="SUPFAM" id="SSF82689">
    <property type="entry name" value="Mechanosensitive channel protein MscS (YggB), C-terminal domain"/>
    <property type="match status" value="1"/>
</dbReference>
<dbReference type="GO" id="GO:0008381">
    <property type="term" value="F:mechanosensitive monoatomic ion channel activity"/>
    <property type="evidence" value="ECO:0007669"/>
    <property type="project" value="UniProtKB-ARBA"/>
</dbReference>
<dbReference type="GO" id="GO:0005886">
    <property type="term" value="C:plasma membrane"/>
    <property type="evidence" value="ECO:0007669"/>
    <property type="project" value="UniProtKB-SubCell"/>
</dbReference>
<feature type="domain" description="Mechanosensitive ion channel MscS C-terminal" evidence="9">
    <location>
        <begin position="179"/>
        <end position="258"/>
    </location>
</feature>
<evidence type="ECO:0000313" key="11">
    <source>
        <dbReference type="Proteomes" id="UP000609064"/>
    </source>
</evidence>
<comment type="subcellular location">
    <subcellularLocation>
        <location evidence="1">Cell membrane</location>
        <topology evidence="1">Multi-pass membrane protein</topology>
    </subcellularLocation>
</comment>
<accession>A0A917DPW8</accession>
<dbReference type="Pfam" id="PF00924">
    <property type="entry name" value="MS_channel_2nd"/>
    <property type="match status" value="1"/>
</dbReference>
<feature type="domain" description="Mechanosensitive ion channel MscS" evidence="8">
    <location>
        <begin position="103"/>
        <end position="170"/>
    </location>
</feature>
<dbReference type="InterPro" id="IPR010920">
    <property type="entry name" value="LSM_dom_sf"/>
</dbReference>
<dbReference type="InterPro" id="IPR023408">
    <property type="entry name" value="MscS_beta-dom_sf"/>
</dbReference>
<dbReference type="Gene3D" id="3.30.70.100">
    <property type="match status" value="1"/>
</dbReference>
<dbReference type="SUPFAM" id="SSF50182">
    <property type="entry name" value="Sm-like ribonucleoproteins"/>
    <property type="match status" value="1"/>
</dbReference>
<evidence type="ECO:0000313" key="10">
    <source>
        <dbReference type="EMBL" id="GGD58734.1"/>
    </source>
</evidence>
<evidence type="ECO:0000256" key="1">
    <source>
        <dbReference type="ARBA" id="ARBA00004651"/>
    </source>
</evidence>
<dbReference type="InterPro" id="IPR011066">
    <property type="entry name" value="MscS_channel_C_sf"/>
</dbReference>
<feature type="transmembrane region" description="Helical" evidence="7">
    <location>
        <begin position="20"/>
        <end position="41"/>
    </location>
</feature>
<keyword evidence="4 7" id="KW-0812">Transmembrane</keyword>
<dbReference type="PANTHER" id="PTHR30347">
    <property type="entry name" value="POTASSIUM CHANNEL RELATED"/>
    <property type="match status" value="1"/>
</dbReference>
<comment type="caution">
    <text evidence="10">The sequence shown here is derived from an EMBL/GenBank/DDBJ whole genome shotgun (WGS) entry which is preliminary data.</text>
</comment>
<evidence type="ECO:0000256" key="6">
    <source>
        <dbReference type="ARBA" id="ARBA00023136"/>
    </source>
</evidence>
<dbReference type="InterPro" id="IPR049278">
    <property type="entry name" value="MS_channel_C"/>
</dbReference>
<evidence type="ECO:0000256" key="7">
    <source>
        <dbReference type="SAM" id="Phobius"/>
    </source>
</evidence>
<evidence type="ECO:0000259" key="9">
    <source>
        <dbReference type="Pfam" id="PF21082"/>
    </source>
</evidence>
<dbReference type="InterPro" id="IPR011014">
    <property type="entry name" value="MscS_channel_TM-2"/>
</dbReference>
<dbReference type="PANTHER" id="PTHR30347:SF1">
    <property type="entry name" value="MECHANOSENSITIVE CHANNEL MSCK"/>
    <property type="match status" value="1"/>
</dbReference>
<reference evidence="10" key="1">
    <citation type="journal article" date="2014" name="Int. J. Syst. Evol. Microbiol.">
        <title>Complete genome sequence of Corynebacterium casei LMG S-19264T (=DSM 44701T), isolated from a smear-ripened cheese.</title>
        <authorList>
            <consortium name="US DOE Joint Genome Institute (JGI-PGF)"/>
            <person name="Walter F."/>
            <person name="Albersmeier A."/>
            <person name="Kalinowski J."/>
            <person name="Ruckert C."/>
        </authorList>
    </citation>
    <scope>NUCLEOTIDE SEQUENCE</scope>
    <source>
        <strain evidence="10">CGMCC 1.15958</strain>
    </source>
</reference>
<keyword evidence="6 7" id="KW-0472">Membrane</keyword>
<evidence type="ECO:0000256" key="3">
    <source>
        <dbReference type="ARBA" id="ARBA00022475"/>
    </source>
</evidence>
<dbReference type="InterPro" id="IPR052702">
    <property type="entry name" value="MscS-like_channel"/>
</dbReference>